<proteinExistence type="predicted"/>
<protein>
    <recommendedName>
        <fullName evidence="4">Transposase</fullName>
    </recommendedName>
</protein>
<reference evidence="2" key="1">
    <citation type="submission" date="2022-10" db="EMBL/GenBank/DDBJ databases">
        <title>The complete genomes of actinobacterial strains from the NBC collection.</title>
        <authorList>
            <person name="Joergensen T.S."/>
            <person name="Alvarez Arevalo M."/>
            <person name="Sterndorff E.B."/>
            <person name="Faurdal D."/>
            <person name="Vuksanovic O."/>
            <person name="Mourched A.-S."/>
            <person name="Charusanti P."/>
            <person name="Shaw S."/>
            <person name="Blin K."/>
            <person name="Weber T."/>
        </authorList>
    </citation>
    <scope>NUCLEOTIDE SEQUENCE</scope>
    <source>
        <strain evidence="2">NBC_00302</strain>
    </source>
</reference>
<evidence type="ECO:0008006" key="4">
    <source>
        <dbReference type="Google" id="ProtNLM"/>
    </source>
</evidence>
<evidence type="ECO:0000313" key="2">
    <source>
        <dbReference type="EMBL" id="WUN84898.1"/>
    </source>
</evidence>
<gene>
    <name evidence="2" type="ORF">OHT53_01830</name>
</gene>
<keyword evidence="3" id="KW-1185">Reference proteome</keyword>
<accession>A0ABZ1QQB5</accession>
<dbReference type="EMBL" id="CP108038">
    <property type="protein sequence ID" value="WUN84898.1"/>
    <property type="molecule type" value="Genomic_DNA"/>
</dbReference>
<evidence type="ECO:0000256" key="1">
    <source>
        <dbReference type="SAM" id="MobiDB-lite"/>
    </source>
</evidence>
<organism evidence="2 3">
    <name type="scientific">Streptomyces bobili</name>
    <dbReference type="NCBI Taxonomy" id="67280"/>
    <lineage>
        <taxon>Bacteria</taxon>
        <taxon>Bacillati</taxon>
        <taxon>Actinomycetota</taxon>
        <taxon>Actinomycetes</taxon>
        <taxon>Kitasatosporales</taxon>
        <taxon>Streptomycetaceae</taxon>
        <taxon>Streptomyces</taxon>
    </lineage>
</organism>
<sequence length="150" mass="16464">MRIFAKVKEVVAATGVLRGRQRMALDSTVLDDAVAIQDPVTRIISAVRRVIREVPGAGETASEHCRAHDYTDLGEPKSAWADEVARTALVDALVDALVADACNLLGHRRPRRVLPCTSRRPKCPTPGLRRRPPPERPRLRSGPGQRPRGP</sequence>
<feature type="region of interest" description="Disordered" evidence="1">
    <location>
        <begin position="115"/>
        <end position="150"/>
    </location>
</feature>
<evidence type="ECO:0000313" key="3">
    <source>
        <dbReference type="Proteomes" id="UP001432071"/>
    </source>
</evidence>
<name>A0ABZ1QQB5_9ACTN</name>
<dbReference type="RefSeq" id="WP_328733825.1">
    <property type="nucleotide sequence ID" value="NZ_CP108038.1"/>
</dbReference>
<dbReference type="GeneID" id="93759663"/>
<dbReference type="Proteomes" id="UP001432071">
    <property type="component" value="Chromosome"/>
</dbReference>